<evidence type="ECO:0000313" key="3">
    <source>
        <dbReference type="Proteomes" id="UP000031561"/>
    </source>
</evidence>
<dbReference type="PANTHER" id="PTHR19328">
    <property type="entry name" value="HEDGEHOG-INTERACTING PROTEIN"/>
    <property type="match status" value="1"/>
</dbReference>
<gene>
    <name evidence="2" type="ORF">QQ91_0005840</name>
</gene>
<dbReference type="SUPFAM" id="SSF50952">
    <property type="entry name" value="Soluble quinoprotein glucose dehydrogenase"/>
    <property type="match status" value="1"/>
</dbReference>
<dbReference type="PROSITE" id="PS51257">
    <property type="entry name" value="PROKAR_LIPOPROTEIN"/>
    <property type="match status" value="1"/>
</dbReference>
<dbReference type="Gene3D" id="2.120.10.30">
    <property type="entry name" value="TolB, C-terminal domain"/>
    <property type="match status" value="1"/>
</dbReference>
<dbReference type="InterPro" id="IPR011041">
    <property type="entry name" value="Quinoprot_gluc/sorb_DH_b-prop"/>
</dbReference>
<dbReference type="RefSeq" id="WP_166281015.1">
    <property type="nucleotide sequence ID" value="NZ_JTHE03000038.1"/>
</dbReference>
<sequence>MRGFAIAQAFLIGIALTGLTTGCGEGLEFFSRAELSSATQTEAVKVQRTTLIDGLDHPWGMVWLPSGEVLVTERSGQIQLINLEQATKQAVSGLPSVFAAGQGGLLDIALHPQFEENQLIYFTYSQGDRDQNKTQVARAQYREGQISNWEVIFANRAAKSSTQHFGSRLLWLPDQTLLVSIGDGGNPPIRYQGDLIRQQAQDPTNHFGKIIRIQEDGSVPQDNPTLSAEGSQPEIWSLGHRNIQGLALDPVTQQVWATEHGSRGGDELNLIQAGENYGWPLVSHSREYTSDQRVAPVSSKPGYVDPKLVWTPSIAPSGLALYRGDRLAAWEGNLFAGALVNQSVVRIQVNPDNSTQAVEEIPIGQRVRDVRQGPDGLLYVLTDSSNGQLIQLAPQS</sequence>
<dbReference type="Pfam" id="PF07995">
    <property type="entry name" value="GSDH"/>
    <property type="match status" value="1"/>
</dbReference>
<reference evidence="2 3" key="1">
    <citation type="journal article" date="2015" name="Genome Announc.">
        <title>Draft Genome Sequence of Filamentous Marine Cyanobacterium Lyngbya confervoides Strain BDU141951.</title>
        <authorList>
            <person name="Chandrababunaidu M.M."/>
            <person name="Sen D."/>
            <person name="Tripathy S."/>
        </authorList>
    </citation>
    <scope>NUCLEOTIDE SEQUENCE [LARGE SCALE GENOMIC DNA]</scope>
    <source>
        <strain evidence="2 3">BDU141951</strain>
    </source>
</reference>
<protein>
    <submittedName>
        <fullName evidence="2">PQQ-dependent sugar dehydrogenase</fullName>
    </submittedName>
</protein>
<dbReference type="Proteomes" id="UP000031561">
    <property type="component" value="Unassembled WGS sequence"/>
</dbReference>
<name>A0ABD4T1L7_9CYAN</name>
<dbReference type="EMBL" id="JTHE03000038">
    <property type="protein sequence ID" value="MCM1982348.1"/>
    <property type="molecule type" value="Genomic_DNA"/>
</dbReference>
<dbReference type="InterPro" id="IPR011042">
    <property type="entry name" value="6-blade_b-propeller_TolB-like"/>
</dbReference>
<dbReference type="AlphaFoldDB" id="A0ABD4T1L7"/>
<accession>A0ABD4T1L7</accession>
<organism evidence="2 3">
    <name type="scientific">Lyngbya confervoides BDU141951</name>
    <dbReference type="NCBI Taxonomy" id="1574623"/>
    <lineage>
        <taxon>Bacteria</taxon>
        <taxon>Bacillati</taxon>
        <taxon>Cyanobacteriota</taxon>
        <taxon>Cyanophyceae</taxon>
        <taxon>Oscillatoriophycideae</taxon>
        <taxon>Oscillatoriales</taxon>
        <taxon>Microcoleaceae</taxon>
        <taxon>Lyngbya</taxon>
    </lineage>
</organism>
<dbReference type="InterPro" id="IPR012938">
    <property type="entry name" value="Glc/Sorbosone_DH"/>
</dbReference>
<feature type="domain" description="Glucose/Sorbosone dehydrogenase" evidence="1">
    <location>
        <begin position="55"/>
        <end position="390"/>
    </location>
</feature>
<dbReference type="PANTHER" id="PTHR19328:SF75">
    <property type="entry name" value="ALDOSE SUGAR DEHYDROGENASE YLII"/>
    <property type="match status" value="1"/>
</dbReference>
<comment type="caution">
    <text evidence="2">The sequence shown here is derived from an EMBL/GenBank/DDBJ whole genome shotgun (WGS) entry which is preliminary data.</text>
</comment>
<evidence type="ECO:0000313" key="2">
    <source>
        <dbReference type="EMBL" id="MCM1982348.1"/>
    </source>
</evidence>
<evidence type="ECO:0000259" key="1">
    <source>
        <dbReference type="Pfam" id="PF07995"/>
    </source>
</evidence>
<keyword evidence="3" id="KW-1185">Reference proteome</keyword>
<proteinExistence type="predicted"/>